<dbReference type="EC" id="3.1.4.11" evidence="4"/>
<keyword evidence="1 4" id="KW-0378">Hydrolase</keyword>
<feature type="binding site" evidence="6">
    <location>
        <position position="467"/>
    </location>
    <ligand>
        <name>Ca(2+)</name>
        <dbReference type="ChEBI" id="CHEBI:29108"/>
    </ligand>
</feature>
<keyword evidence="3 4" id="KW-0443">Lipid metabolism</keyword>
<evidence type="ECO:0000256" key="8">
    <source>
        <dbReference type="SAM" id="MobiDB-lite"/>
    </source>
</evidence>
<dbReference type="CDD" id="cd00275">
    <property type="entry name" value="C2_PLC_like"/>
    <property type="match status" value="1"/>
</dbReference>
<dbReference type="Gene3D" id="3.20.20.190">
    <property type="entry name" value="Phosphatidylinositol (PI) phosphodiesterase"/>
    <property type="match status" value="1"/>
</dbReference>
<feature type="compositionally biased region" description="Low complexity" evidence="8">
    <location>
        <begin position="1063"/>
        <end position="1080"/>
    </location>
</feature>
<dbReference type="Pfam" id="PF00388">
    <property type="entry name" value="PI-PLC-X"/>
    <property type="match status" value="1"/>
</dbReference>
<feature type="domain" description="PI-PLC Y-box" evidence="9">
    <location>
        <begin position="703"/>
        <end position="819"/>
    </location>
</feature>
<dbReference type="InterPro" id="IPR000909">
    <property type="entry name" value="PLipase_C_PInositol-sp_X_dom"/>
</dbReference>
<feature type="region of interest" description="Disordered" evidence="8">
    <location>
        <begin position="1063"/>
        <end position="1167"/>
    </location>
</feature>
<dbReference type="PROSITE" id="PS50008">
    <property type="entry name" value="PIPLC_Y_DOMAIN"/>
    <property type="match status" value="1"/>
</dbReference>
<dbReference type="SUPFAM" id="SSF51695">
    <property type="entry name" value="PLC-like phosphodiesterases"/>
    <property type="match status" value="1"/>
</dbReference>
<sequence length="1356" mass="153344">MTAATTNIINNENNWLNPSNVHQQIVDDNYDSQNRTRKVSSSLLVIVESQQDLEPVAPPPCRVFKFDGPADGGGGRRIVDIGIDEEELVIIVESQQDLEPVAPPPCRVFKFDGPADGGGGRRIVDIGIDEEELILWCRSCIRKETTLEQFVYLDEIVDVLLGQTSPDKNKITTENGALALQQMATGFATNTSNNDFCQGMVTVMHGRKFVSPSSFVFLAKSAETARLWVQELRKYALKHHRSVHDNWFYWRKLFAPLRCSLSDGESFSIEQLLQILFPSDKQKEERKIQEEILRQRTSKLLLDHSFLLKLYQICINRSDIEAIFNQKFNNSSSINLSQFHTFLIEDQRDKRLNEILYPLMSTDSALKIVNECQLTDLDKEKGKEEENAGGGCLNESGFIRFLLSGYNLPVMKEYYEKNDDSLNRPLSHYFINSSHNTYLKGRQMKSRSSVSIYRYALLSGCRSVELDCWDGPNGDPVITHGPTHICFCTTILFKDVIKAIAETAFVTSDLPVILSFENHCSQKQQVVMAQYCREILGDLLLTESIENYPIGKPGVSLPSPNLLRRKILIKNKIEEKRNGGGAVSDTPQKEQLNTLTTINSMDKISELKNINLKENIGSMDSVTDRPELEEERTVTRIFIGELGSCDDDQPAGSNITRQTTTSVESFDNKALSSTITPATSTSTNTTTNTNITEATTTSTVTELSELVTYMRAMGKITSFERCNERQISTELYSLNETKAIELLKQYPEEFSNHNIRQITRVYPKGSRVDSSNYMPLIFWNCGCQMSAINLQTPDLPNQINFALFEMNSKCGYIAKPACMSEPNLSFSPFELDRIENVPYSLCLTVISVQLLSLICDKPKMAVYVEIDLFGLPGDSRKRMFRTPSVTSDGLNTIFMDIYGGSSFRVEKIILPAMAFLRFSVTSRMLCQRVIPIQAMQPGYRHLDLRNGFNKPLGPSLFVHIEIQDYVSDAHRELVDALQNPIQAAQKQQQLSEKDREVRLAREEQNQRLLEALESVEMGSDGEEENSKSMAVASGTPQGNGKSALSEQNQKTLIEGVQTTATEDSAAASCMDDSDGNNNYKNNKKREKGGSRFQKRKTSENTGGWHRLPRFHRRHKGEQEKYHASSVSLDEISGTSAGSSSIRNNIKTSSERKMTTASDTSDKQRKSRLEELEVQLPSMEEYELNHKIQKLLKAFAKKNCCFPILPSNFPQFTSQSARRLSMAFGTVPKKNNNIDKLSWHKLIKDINDSIEALIESDKKQFVKTIESSYENDLKEIRETNARLRLIELNGVTKKNAPMEYKRLSDKYVKRGVEENRRLLGIKMTKLEELGEQAHSLKQKLANKTNERFDEVPQINSE</sequence>
<comment type="function">
    <text evidence="4">The production of the second messenger molecules diacylglycerol (DAG) and inositol 1,4,5-trisphosphate (IP3) is mediated by activated phosphatidylinositol-specific phospholipase C enzymes.</text>
</comment>
<feature type="active site" evidence="5">
    <location>
        <position position="480"/>
    </location>
</feature>
<dbReference type="Gene3D" id="1.10.238.10">
    <property type="entry name" value="EF-hand"/>
    <property type="match status" value="1"/>
</dbReference>
<dbReference type="InterPro" id="IPR001711">
    <property type="entry name" value="PLipase_C_Pinositol-sp_Y"/>
</dbReference>
<comment type="catalytic activity">
    <reaction evidence="4 7">
        <text>a 1,2-diacyl-sn-glycero-3-phospho-(1D-myo-inositol-4,5-bisphosphate) + H2O = 1D-myo-inositol 1,4,5-trisphosphate + a 1,2-diacyl-sn-glycerol + H(+)</text>
        <dbReference type="Rhea" id="RHEA:33179"/>
        <dbReference type="ChEBI" id="CHEBI:15377"/>
        <dbReference type="ChEBI" id="CHEBI:15378"/>
        <dbReference type="ChEBI" id="CHEBI:17815"/>
        <dbReference type="ChEBI" id="CHEBI:58456"/>
        <dbReference type="ChEBI" id="CHEBI:203600"/>
        <dbReference type="EC" id="3.1.4.11"/>
    </reaction>
</comment>
<feature type="compositionally biased region" description="Polar residues" evidence="8">
    <location>
        <begin position="1034"/>
        <end position="1047"/>
    </location>
</feature>
<feature type="active site" evidence="5">
    <location>
        <position position="435"/>
    </location>
</feature>
<dbReference type="GO" id="GO:0005509">
    <property type="term" value="F:calcium ion binding"/>
    <property type="evidence" value="ECO:0007669"/>
    <property type="project" value="UniProtKB-UniRule"/>
</dbReference>
<evidence type="ECO:0000313" key="11">
    <source>
        <dbReference type="WBParaSite" id="scf7180000419854.g4412"/>
    </source>
</evidence>
<dbReference type="GO" id="GO:0051209">
    <property type="term" value="P:release of sequestered calcium ion into cytosol"/>
    <property type="evidence" value="ECO:0007669"/>
    <property type="project" value="TreeGrafter"/>
</dbReference>
<dbReference type="Pfam" id="PF00387">
    <property type="entry name" value="PI-PLC-Y"/>
    <property type="match status" value="1"/>
</dbReference>
<dbReference type="PIRSF" id="PIRSF000956">
    <property type="entry name" value="PLC-beta"/>
    <property type="match status" value="1"/>
</dbReference>
<keyword evidence="6" id="KW-0479">Metal-binding</keyword>
<evidence type="ECO:0000259" key="9">
    <source>
        <dbReference type="PROSITE" id="PS50008"/>
    </source>
</evidence>
<dbReference type="InterPro" id="IPR001192">
    <property type="entry name" value="PI-PLC_fam"/>
</dbReference>
<protein>
    <recommendedName>
        <fullName evidence="4">1-phosphatidylinositol 4,5-bisphosphate phosphodiesterase</fullName>
        <ecNumber evidence="4">3.1.4.11</ecNumber>
    </recommendedName>
</protein>
<keyword evidence="10" id="KW-1185">Reference proteome</keyword>
<dbReference type="SMART" id="SM00149">
    <property type="entry name" value="PLCYc"/>
    <property type="match status" value="1"/>
</dbReference>
<feature type="compositionally biased region" description="Polar residues" evidence="8">
    <location>
        <begin position="1124"/>
        <end position="1147"/>
    </location>
</feature>
<dbReference type="PROSITE" id="PS50007">
    <property type="entry name" value="PIPLC_X_DOMAIN"/>
    <property type="match status" value="1"/>
</dbReference>
<dbReference type="WBParaSite" id="scf7180000419854.g4412">
    <property type="protein sequence ID" value="scf7180000419854.g4412"/>
    <property type="gene ID" value="scf7180000419854.g4412"/>
</dbReference>
<organism evidence="10 11">
    <name type="scientific">Meloidogyne floridensis</name>
    <dbReference type="NCBI Taxonomy" id="298350"/>
    <lineage>
        <taxon>Eukaryota</taxon>
        <taxon>Metazoa</taxon>
        <taxon>Ecdysozoa</taxon>
        <taxon>Nematoda</taxon>
        <taxon>Chromadorea</taxon>
        <taxon>Rhabditida</taxon>
        <taxon>Tylenchina</taxon>
        <taxon>Tylenchomorpha</taxon>
        <taxon>Tylenchoidea</taxon>
        <taxon>Meloidogynidae</taxon>
        <taxon>Meloidogyninae</taxon>
        <taxon>Meloidogyne</taxon>
    </lineage>
</organism>
<dbReference type="PANTHER" id="PTHR10336:SF36">
    <property type="entry name" value="1-PHOSPHATIDYLINOSITOL 4,5-BISPHOSPHATE PHOSPHODIESTERASE BETA-4"/>
    <property type="match status" value="1"/>
</dbReference>
<evidence type="ECO:0000256" key="6">
    <source>
        <dbReference type="PIRSR" id="PIRSR000956-2"/>
    </source>
</evidence>
<dbReference type="SMART" id="SM00148">
    <property type="entry name" value="PLCXc"/>
    <property type="match status" value="1"/>
</dbReference>
<dbReference type="GO" id="GO:0048015">
    <property type="term" value="P:phosphatidylinositol-mediated signaling"/>
    <property type="evidence" value="ECO:0007669"/>
    <property type="project" value="TreeGrafter"/>
</dbReference>
<feature type="compositionally biased region" description="Basic residues" evidence="8">
    <location>
        <begin position="1106"/>
        <end position="1115"/>
    </location>
</feature>
<evidence type="ECO:0000256" key="5">
    <source>
        <dbReference type="PIRSR" id="PIRSR000956-1"/>
    </source>
</evidence>
<dbReference type="GO" id="GO:0016042">
    <property type="term" value="P:lipid catabolic process"/>
    <property type="evidence" value="ECO:0007669"/>
    <property type="project" value="UniProtKB-KW"/>
</dbReference>
<dbReference type="InterPro" id="IPR011992">
    <property type="entry name" value="EF-hand-dom_pair"/>
</dbReference>
<evidence type="ECO:0000313" key="10">
    <source>
        <dbReference type="Proteomes" id="UP000887560"/>
    </source>
</evidence>
<accession>A0A915NSH0</accession>
<keyword evidence="2 4" id="KW-0442">Lipid degradation</keyword>
<reference evidence="11" key="1">
    <citation type="submission" date="2022-11" db="UniProtKB">
        <authorList>
            <consortium name="WormBaseParasite"/>
        </authorList>
    </citation>
    <scope>IDENTIFICATION</scope>
</reference>
<keyword evidence="6" id="KW-0106">Calcium</keyword>
<dbReference type="InterPro" id="IPR035892">
    <property type="entry name" value="C2_domain_sf"/>
</dbReference>
<dbReference type="SUPFAM" id="SSF49562">
    <property type="entry name" value="C2 domain (Calcium/lipid-binding domain, CaLB)"/>
    <property type="match status" value="1"/>
</dbReference>
<dbReference type="Proteomes" id="UP000887560">
    <property type="component" value="Unplaced"/>
</dbReference>
<evidence type="ECO:0000256" key="1">
    <source>
        <dbReference type="ARBA" id="ARBA00022801"/>
    </source>
</evidence>
<dbReference type="SUPFAM" id="SSF47473">
    <property type="entry name" value="EF-hand"/>
    <property type="match status" value="1"/>
</dbReference>
<dbReference type="Gene3D" id="2.60.40.150">
    <property type="entry name" value="C2 domain"/>
    <property type="match status" value="1"/>
</dbReference>
<dbReference type="PANTHER" id="PTHR10336">
    <property type="entry name" value="PHOSPHOINOSITIDE-SPECIFIC PHOSPHOLIPASE C FAMILY PROTEIN"/>
    <property type="match status" value="1"/>
</dbReference>
<evidence type="ECO:0000256" key="7">
    <source>
        <dbReference type="RuleBase" id="RU361133"/>
    </source>
</evidence>
<proteinExistence type="predicted"/>
<dbReference type="GO" id="GO:0046488">
    <property type="term" value="P:phosphatidylinositol metabolic process"/>
    <property type="evidence" value="ECO:0007669"/>
    <property type="project" value="TreeGrafter"/>
</dbReference>
<comment type="cofactor">
    <cofactor evidence="6">
        <name>Ca(2+)</name>
        <dbReference type="ChEBI" id="CHEBI:29108"/>
    </cofactor>
    <text evidence="6">Binds 1 Ca(2+) ion per subunit.</text>
</comment>
<evidence type="ECO:0000256" key="4">
    <source>
        <dbReference type="PIRNR" id="PIRNR000956"/>
    </source>
</evidence>
<dbReference type="Gene3D" id="2.30.29.240">
    <property type="match status" value="1"/>
</dbReference>
<evidence type="ECO:0000256" key="2">
    <source>
        <dbReference type="ARBA" id="ARBA00022963"/>
    </source>
</evidence>
<feature type="binding site" evidence="6">
    <location>
        <position position="465"/>
    </location>
    <ligand>
        <name>Ca(2+)</name>
        <dbReference type="ChEBI" id="CHEBI:29108"/>
    </ligand>
</feature>
<name>A0A915NSH0_9BILA</name>
<feature type="binding site" evidence="6">
    <location>
        <position position="517"/>
    </location>
    <ligand>
        <name>Ca(2+)</name>
        <dbReference type="ChEBI" id="CHEBI:29108"/>
    </ligand>
</feature>
<dbReference type="InterPro" id="IPR017946">
    <property type="entry name" value="PLC-like_Pdiesterase_TIM-brl"/>
</dbReference>
<evidence type="ECO:0000256" key="3">
    <source>
        <dbReference type="ARBA" id="ARBA00023098"/>
    </source>
</evidence>
<dbReference type="GO" id="GO:0004435">
    <property type="term" value="F:phosphatidylinositol-4,5-bisphosphate phospholipase C activity"/>
    <property type="evidence" value="ECO:0007669"/>
    <property type="project" value="UniProtKB-UniRule"/>
</dbReference>
<feature type="region of interest" description="Disordered" evidence="8">
    <location>
        <begin position="1011"/>
        <end position="1047"/>
    </location>
</feature>
<keyword evidence="4" id="KW-0807">Transducer</keyword>
<dbReference type="InterPro" id="IPR016280">
    <property type="entry name" value="PLC-beta"/>
</dbReference>
<dbReference type="PRINTS" id="PR00390">
    <property type="entry name" value="PHPHLIPASEC"/>
</dbReference>
<feature type="binding site" evidence="6">
    <location>
        <position position="436"/>
    </location>
    <ligand>
        <name>Ca(2+)</name>
        <dbReference type="ChEBI" id="CHEBI:29108"/>
    </ligand>
</feature>
<dbReference type="CDD" id="cd08591">
    <property type="entry name" value="PI-PLCc_beta"/>
    <property type="match status" value="1"/>
</dbReference>
<feature type="compositionally biased region" description="Basic and acidic residues" evidence="8">
    <location>
        <begin position="1148"/>
        <end position="1167"/>
    </location>
</feature>